<dbReference type="Gene3D" id="2.10.25.10">
    <property type="entry name" value="Laminin"/>
    <property type="match status" value="4"/>
</dbReference>
<dbReference type="InterPro" id="IPR050440">
    <property type="entry name" value="Laminin/Netrin_ECM"/>
</dbReference>
<keyword evidence="3" id="KW-0272">Extracellular matrix</keyword>
<dbReference type="Pfam" id="PF24973">
    <property type="entry name" value="EGF_LMN_ATRN"/>
    <property type="match status" value="1"/>
</dbReference>
<feature type="disulfide bond" evidence="10">
    <location>
        <begin position="102"/>
        <end position="111"/>
    </location>
</feature>
<dbReference type="PANTHER" id="PTHR10574:SF406">
    <property type="entry name" value="LAMININ SUBUNIT ALPHA 5"/>
    <property type="match status" value="1"/>
</dbReference>
<comment type="subcellular location">
    <subcellularLocation>
        <location evidence="1">Secreted</location>
        <location evidence="1">Extracellular space</location>
        <location evidence="1">Extracellular matrix</location>
        <location evidence="1">Basement membrane</location>
    </subcellularLocation>
</comment>
<keyword evidence="2" id="KW-0964">Secreted</keyword>
<comment type="caution">
    <text evidence="10">Lacks conserved residue(s) required for the propagation of feature annotation.</text>
</comment>
<keyword evidence="5" id="KW-0677">Repeat</keyword>
<evidence type="ECO:0000259" key="12">
    <source>
        <dbReference type="PROSITE" id="PS51115"/>
    </source>
</evidence>
<feature type="domain" description="Laminin EGF-like" evidence="11">
    <location>
        <begin position="197"/>
        <end position="249"/>
    </location>
</feature>
<dbReference type="GO" id="GO:0005201">
    <property type="term" value="F:extracellular matrix structural constituent"/>
    <property type="evidence" value="ECO:0007669"/>
    <property type="project" value="TreeGrafter"/>
</dbReference>
<evidence type="ECO:0000313" key="15">
    <source>
        <dbReference type="WBParaSite" id="GPUH_0000034701-mRNA-1"/>
    </source>
</evidence>
<organism evidence="15">
    <name type="scientific">Gongylonema pulchrum</name>
    <dbReference type="NCBI Taxonomy" id="637853"/>
    <lineage>
        <taxon>Eukaryota</taxon>
        <taxon>Metazoa</taxon>
        <taxon>Ecdysozoa</taxon>
        <taxon>Nematoda</taxon>
        <taxon>Chromadorea</taxon>
        <taxon>Rhabditida</taxon>
        <taxon>Spirurina</taxon>
        <taxon>Spiruromorpha</taxon>
        <taxon>Spiruroidea</taxon>
        <taxon>Gongylonematidae</taxon>
        <taxon>Gongylonema</taxon>
    </lineage>
</organism>
<evidence type="ECO:0000313" key="14">
    <source>
        <dbReference type="Proteomes" id="UP000271098"/>
    </source>
</evidence>
<protein>
    <submittedName>
        <fullName evidence="15">Laminin EGF-like domain-containing protein</fullName>
    </submittedName>
</protein>
<feature type="domain" description="Laminin EGF-like" evidence="11">
    <location>
        <begin position="83"/>
        <end position="132"/>
    </location>
</feature>
<reference evidence="13 14" key="2">
    <citation type="submission" date="2018-11" db="EMBL/GenBank/DDBJ databases">
        <authorList>
            <consortium name="Pathogen Informatics"/>
        </authorList>
    </citation>
    <scope>NUCLEOTIDE SEQUENCE [LARGE SCALE GENOMIC DNA]</scope>
</reference>
<dbReference type="GO" id="GO:0005604">
    <property type="term" value="C:basement membrane"/>
    <property type="evidence" value="ECO:0007669"/>
    <property type="project" value="UniProtKB-SubCell"/>
</dbReference>
<dbReference type="FunFam" id="2.10.25.10:FF:000051">
    <property type="entry name" value="Laminin subunit alpha 4"/>
    <property type="match status" value="1"/>
</dbReference>
<dbReference type="GO" id="GO:0009887">
    <property type="term" value="P:animal organ morphogenesis"/>
    <property type="evidence" value="ECO:0007669"/>
    <property type="project" value="TreeGrafter"/>
</dbReference>
<dbReference type="InterPro" id="IPR056863">
    <property type="entry name" value="LMN_ATRN_NET-like_EGF"/>
</dbReference>
<evidence type="ECO:0000313" key="13">
    <source>
        <dbReference type="EMBL" id="VDK27910.1"/>
    </source>
</evidence>
<keyword evidence="7 10" id="KW-1015">Disulfide bond</keyword>
<evidence type="ECO:0000256" key="2">
    <source>
        <dbReference type="ARBA" id="ARBA00022525"/>
    </source>
</evidence>
<sequence>MVLHDLDALRFKACYHSNCESATISELQLETTKDDQINGDSYTATSVEMCQCPPPYTGLSCQQCAPGYHRVNSGRYLGACVPCNCNGHSGSCDPATGICFDCQHDTVGEHCEFCREGFYGDATTGGPYSCMPCACPMATDANNFAISCQACLFFIVSEAGLLQSCLCKEGYTSDHCERCDVGYYGDPTAMGGSCQKCDCSENNDLSIDGSCHPVSGDCDLCLNNTGGTHCEQCKSWYYGDALVAKNCTGEEAILLNVEFANLILILDSDSGYFSTTGHSSDASKNNALQNVPAISVVAQCATTDPDDANAIQT</sequence>
<accession>A0A183CV57</accession>
<proteinExistence type="predicted"/>
<keyword evidence="8" id="KW-0325">Glycoprotein</keyword>
<name>A0A183CV57_9BILA</name>
<evidence type="ECO:0000256" key="9">
    <source>
        <dbReference type="ARBA" id="ARBA00023292"/>
    </source>
</evidence>
<feature type="disulfide bond" evidence="10">
    <location>
        <begin position="221"/>
        <end position="230"/>
    </location>
</feature>
<evidence type="ECO:0000256" key="1">
    <source>
        <dbReference type="ARBA" id="ARBA00004302"/>
    </source>
</evidence>
<evidence type="ECO:0000256" key="8">
    <source>
        <dbReference type="ARBA" id="ARBA00023180"/>
    </source>
</evidence>
<dbReference type="GO" id="GO:0040017">
    <property type="term" value="P:positive regulation of locomotion"/>
    <property type="evidence" value="ECO:0007669"/>
    <property type="project" value="UniProtKB-ARBA"/>
</dbReference>
<dbReference type="AlphaFoldDB" id="A0A183CV57"/>
<keyword evidence="14" id="KW-1185">Reference proteome</keyword>
<dbReference type="Pfam" id="PF00053">
    <property type="entry name" value="EGF_laminin"/>
    <property type="match status" value="3"/>
</dbReference>
<dbReference type="CDD" id="cd00055">
    <property type="entry name" value="EGF_Lam"/>
    <property type="match status" value="3"/>
</dbReference>
<evidence type="ECO:0000256" key="7">
    <source>
        <dbReference type="ARBA" id="ARBA00023157"/>
    </source>
</evidence>
<keyword evidence="6" id="KW-0084">Basement membrane</keyword>
<feature type="domain" description="Laminin IV type A" evidence="12">
    <location>
        <begin position="1"/>
        <end position="49"/>
    </location>
</feature>
<dbReference type="FunFam" id="2.10.25.10:FF:000106">
    <property type="entry name" value="Heparan sulfate proteoglycan 2"/>
    <property type="match status" value="1"/>
</dbReference>
<dbReference type="SMART" id="SM00180">
    <property type="entry name" value="EGF_Lam"/>
    <property type="match status" value="4"/>
</dbReference>
<reference evidence="15" key="1">
    <citation type="submission" date="2016-06" db="UniProtKB">
        <authorList>
            <consortium name="WormBaseParasite"/>
        </authorList>
    </citation>
    <scope>IDENTIFICATION</scope>
</reference>
<evidence type="ECO:0000259" key="11">
    <source>
        <dbReference type="PROSITE" id="PS50027"/>
    </source>
</evidence>
<gene>
    <name evidence="13" type="ORF">GPUH_LOCUS348</name>
</gene>
<dbReference type="InterPro" id="IPR002049">
    <property type="entry name" value="LE_dom"/>
</dbReference>
<dbReference type="GO" id="GO:0007411">
    <property type="term" value="P:axon guidance"/>
    <property type="evidence" value="ECO:0007669"/>
    <property type="project" value="TreeGrafter"/>
</dbReference>
<evidence type="ECO:0000256" key="4">
    <source>
        <dbReference type="ARBA" id="ARBA00022729"/>
    </source>
</evidence>
<dbReference type="PANTHER" id="PTHR10574">
    <property type="entry name" value="NETRIN/LAMININ-RELATED"/>
    <property type="match status" value="1"/>
</dbReference>
<dbReference type="WBParaSite" id="GPUH_0000034701-mRNA-1">
    <property type="protein sequence ID" value="GPUH_0000034701-mRNA-1"/>
    <property type="gene ID" value="GPUH_0000034701"/>
</dbReference>
<dbReference type="PROSITE" id="PS50027">
    <property type="entry name" value="EGF_LAM_2"/>
    <property type="match status" value="2"/>
</dbReference>
<feature type="disulfide bond" evidence="10">
    <location>
        <begin position="233"/>
        <end position="247"/>
    </location>
</feature>
<dbReference type="PROSITE" id="PS01248">
    <property type="entry name" value="EGF_LAM_1"/>
    <property type="match status" value="2"/>
</dbReference>
<evidence type="ECO:0000256" key="10">
    <source>
        <dbReference type="PROSITE-ProRule" id="PRU00460"/>
    </source>
</evidence>
<evidence type="ECO:0000256" key="6">
    <source>
        <dbReference type="ARBA" id="ARBA00022869"/>
    </source>
</evidence>
<dbReference type="PROSITE" id="PS51115">
    <property type="entry name" value="LAMININ_IVA"/>
    <property type="match status" value="1"/>
</dbReference>
<dbReference type="SUPFAM" id="SSF57196">
    <property type="entry name" value="EGF/Laminin"/>
    <property type="match status" value="4"/>
</dbReference>
<dbReference type="OrthoDB" id="8545473at2759"/>
<evidence type="ECO:0000256" key="3">
    <source>
        <dbReference type="ARBA" id="ARBA00022530"/>
    </source>
</evidence>
<keyword evidence="9 10" id="KW-0424">Laminin EGF-like domain</keyword>
<dbReference type="Proteomes" id="UP000271098">
    <property type="component" value="Unassembled WGS sequence"/>
</dbReference>
<dbReference type="GO" id="GO:0009888">
    <property type="term" value="P:tissue development"/>
    <property type="evidence" value="ECO:0007669"/>
    <property type="project" value="TreeGrafter"/>
</dbReference>
<dbReference type="InterPro" id="IPR000034">
    <property type="entry name" value="Laminin_IV"/>
</dbReference>
<keyword evidence="4" id="KW-0732">Signal</keyword>
<dbReference type="EMBL" id="UYRT01000284">
    <property type="protein sequence ID" value="VDK27910.1"/>
    <property type="molecule type" value="Genomic_DNA"/>
</dbReference>
<evidence type="ECO:0000256" key="5">
    <source>
        <dbReference type="ARBA" id="ARBA00022737"/>
    </source>
</evidence>